<feature type="compositionally biased region" description="Polar residues" evidence="1">
    <location>
        <begin position="416"/>
        <end position="438"/>
    </location>
</feature>
<evidence type="ECO:0000256" key="1">
    <source>
        <dbReference type="SAM" id="MobiDB-lite"/>
    </source>
</evidence>
<feature type="region of interest" description="Disordered" evidence="1">
    <location>
        <begin position="687"/>
        <end position="712"/>
    </location>
</feature>
<feature type="compositionally biased region" description="Polar residues" evidence="1">
    <location>
        <begin position="148"/>
        <end position="169"/>
    </location>
</feature>
<feature type="region of interest" description="Disordered" evidence="1">
    <location>
        <begin position="544"/>
        <end position="570"/>
    </location>
</feature>
<feature type="region of interest" description="Disordered" evidence="1">
    <location>
        <begin position="366"/>
        <end position="438"/>
    </location>
</feature>
<feature type="compositionally biased region" description="Polar residues" evidence="1">
    <location>
        <begin position="243"/>
        <end position="256"/>
    </location>
</feature>
<feature type="compositionally biased region" description="Polar residues" evidence="1">
    <location>
        <begin position="289"/>
        <end position="299"/>
    </location>
</feature>
<feature type="compositionally biased region" description="Low complexity" evidence="1">
    <location>
        <begin position="699"/>
        <end position="711"/>
    </location>
</feature>
<accession>A0A1E1J2W8</accession>
<feature type="compositionally biased region" description="Polar residues" evidence="1">
    <location>
        <begin position="583"/>
        <end position="592"/>
    </location>
</feature>
<gene>
    <name evidence="2" type="primary">LgM4147LRVhigh.31.01810.00010</name>
    <name evidence="2" type="ORF">BN36_3154250</name>
</gene>
<evidence type="ECO:0000313" key="2">
    <source>
        <dbReference type="EMBL" id="CCM17933.1"/>
    </source>
</evidence>
<organism evidence="2">
    <name type="scientific">Leishmania guyanensis</name>
    <dbReference type="NCBI Taxonomy" id="5670"/>
    <lineage>
        <taxon>Eukaryota</taxon>
        <taxon>Discoba</taxon>
        <taxon>Euglenozoa</taxon>
        <taxon>Kinetoplastea</taxon>
        <taxon>Metakinetoplastina</taxon>
        <taxon>Trypanosomatida</taxon>
        <taxon>Trypanosomatidae</taxon>
        <taxon>Leishmaniinae</taxon>
        <taxon>Leishmania</taxon>
        <taxon>Leishmania guyanensis species complex</taxon>
    </lineage>
</organism>
<proteinExistence type="predicted"/>
<feature type="region of interest" description="Disordered" evidence="1">
    <location>
        <begin position="271"/>
        <end position="339"/>
    </location>
</feature>
<reference evidence="2" key="1">
    <citation type="submission" date="2012-08" db="EMBL/GenBank/DDBJ databases">
        <title>Comparative genomics of metastatic and non-metastatic Leishmania guyanensis provides insights into polygenic factors involved in Leishmania RNA virus infection.</title>
        <authorList>
            <person name="Smith D."/>
            <person name="Hertz-Fowler C."/>
            <person name="Martin R."/>
            <person name="Dickens N."/>
            <person name="Fasel N."/>
            <person name="Falquet L."/>
            <person name="Beverley S."/>
            <person name="Zangger H."/>
            <person name="Calderon-Copete S."/>
            <person name="Mottram J."/>
            <person name="Xenarios I."/>
        </authorList>
    </citation>
    <scope>NUCLEOTIDE SEQUENCE</scope>
    <source>
        <strain evidence="2">MHOM/BR/75/M4147/SSU:IR2SAT-LUC</strain>
    </source>
</reference>
<feature type="region of interest" description="Disordered" evidence="1">
    <location>
        <begin position="231"/>
        <end position="256"/>
    </location>
</feature>
<feature type="region of interest" description="Disordered" evidence="1">
    <location>
        <begin position="583"/>
        <end position="605"/>
    </location>
</feature>
<feature type="region of interest" description="Disordered" evidence="1">
    <location>
        <begin position="148"/>
        <end position="185"/>
    </location>
</feature>
<feature type="compositionally biased region" description="Basic residues" evidence="1">
    <location>
        <begin position="377"/>
        <end position="386"/>
    </location>
</feature>
<dbReference type="EMBL" id="CALQ01001439">
    <property type="protein sequence ID" value="CCM17933.1"/>
    <property type="molecule type" value="Genomic_DNA"/>
</dbReference>
<feature type="region of interest" description="Disordered" evidence="1">
    <location>
        <begin position="480"/>
        <end position="528"/>
    </location>
</feature>
<name>A0A1E1J2W8_LEIGU</name>
<feature type="compositionally biased region" description="Basic residues" evidence="1">
    <location>
        <begin position="848"/>
        <end position="857"/>
    </location>
</feature>
<feature type="compositionally biased region" description="Low complexity" evidence="1">
    <location>
        <begin position="553"/>
        <end position="564"/>
    </location>
</feature>
<dbReference type="AlphaFoldDB" id="A0A1E1J2W8"/>
<feature type="region of interest" description="Disordered" evidence="1">
    <location>
        <begin position="839"/>
        <end position="869"/>
    </location>
</feature>
<feature type="compositionally biased region" description="Basic residues" evidence="1">
    <location>
        <begin position="319"/>
        <end position="328"/>
    </location>
</feature>
<sequence length="900" mass="96920">MNQSVLAVVNNAAAPQGGSGLPAFLGSPKEESLDTLQTPTLTSRGGVANSATGVPVTDAIGYPAELPQAPEERCQPHRPNDTVRDASGMKKQCRLQTVYGGGVMGYRHVARTYKDSIYTGLVPSSRSTKQQLAAADEKLYKRLTASYTNNGSTNSALQHRSATSVSSGVASRKTRSGNSTYLPTYGDARQQCTVEDLDDDVAAAAASEGTAVGLRESSAVLLQTLDTLQTFTPKKDNGHCNGESDNSQNRNGDTSYPTTAAAAVVAALVPMPTTRGPPSRQKSAGDPSSAPSSCPTRITTGKPLAKGGNTNAQCLRKASSFRHQRSSRPSRSESRPGSSVIYVGDLAEVEQRHRPIRRLSSSQNLPVTWICPPTRGQRQRSGRVRSAKGNSRPQSFRAPPTGSPAAQAHAPLTPYRPSSTTTPHKRQNTAQARSSNNEASLSFAHAGEKTNDERRALQYRLHNSRASFSCESEPAMPQVVEGHLSGGVPGHGHGNKDSHQLPSHGSTAQLPELPTQHPPSTPSQHAALSAVPPTLDEVLQRRRVGVKAQPRDPSAAVPHSPHAAYSRSGDGWSAAPRLFHQPSGSALYTSGQHPHYVPKQRQQRLGPNGHTYGVAHYDGDQPHPATDVPNDYKNNSGGGEGFLPALRQAEPSYMRPAGGPTAKRWRAPMPPAERHAFVELFDPLVGGSVSPTLPHQPKRPQQQSQRHPQQPTVELFRSSHRRRRDFAEVKAAPAWPNASPIQEMSPQMLPQRQAKADVASSELEDMVRPDLDGNGVWAASHGYPAVAPPRTTAAAGNDAYATRAQKRQRNIRKAAERNKRLYHTFAPYMASLRTVPGAGGRVRAVQPKTKKSSRLQQHRGNGSVRSHRQPVDYASLAVARDSLDHLLSRHGFWGEAMTRC</sequence>
<feature type="compositionally biased region" description="Polar residues" evidence="1">
    <location>
        <begin position="500"/>
        <end position="509"/>
    </location>
</feature>
<protein>
    <submittedName>
        <fullName evidence="2">Uncharacterized protein</fullName>
    </submittedName>
</protein>